<dbReference type="Gene3D" id="2.40.50.140">
    <property type="entry name" value="Nucleic acid-binding proteins"/>
    <property type="match status" value="1"/>
</dbReference>
<dbReference type="AlphaFoldDB" id="A0A1F4NQH8"/>
<evidence type="ECO:0000313" key="9">
    <source>
        <dbReference type="EMBL" id="OGB73725.1"/>
    </source>
</evidence>
<comment type="similarity">
    <text evidence="1 7">Belongs to the RecO family.</text>
</comment>
<dbReference type="HAMAP" id="MF_00201">
    <property type="entry name" value="RecO"/>
    <property type="match status" value="1"/>
</dbReference>
<gene>
    <name evidence="7" type="primary">recO</name>
    <name evidence="9" type="ORF">A3K51_02735</name>
</gene>
<evidence type="ECO:0000256" key="5">
    <source>
        <dbReference type="ARBA" id="ARBA00023204"/>
    </source>
</evidence>
<evidence type="ECO:0000313" key="10">
    <source>
        <dbReference type="Proteomes" id="UP000178085"/>
    </source>
</evidence>
<dbReference type="GO" id="GO:0043590">
    <property type="term" value="C:bacterial nucleoid"/>
    <property type="evidence" value="ECO:0007669"/>
    <property type="project" value="TreeGrafter"/>
</dbReference>
<feature type="domain" description="DNA replication/recombination mediator RecO N-terminal" evidence="8">
    <location>
        <begin position="1"/>
        <end position="78"/>
    </location>
</feature>
<name>A0A1F4NQH8_UNCK3</name>
<dbReference type="InterPro" id="IPR042242">
    <property type="entry name" value="RecO_C"/>
</dbReference>
<dbReference type="NCBIfam" id="TIGR00613">
    <property type="entry name" value="reco"/>
    <property type="match status" value="1"/>
</dbReference>
<dbReference type="SUPFAM" id="SSF50249">
    <property type="entry name" value="Nucleic acid-binding proteins"/>
    <property type="match status" value="1"/>
</dbReference>
<dbReference type="GO" id="GO:0006310">
    <property type="term" value="P:DNA recombination"/>
    <property type="evidence" value="ECO:0007669"/>
    <property type="project" value="UniProtKB-UniRule"/>
</dbReference>
<proteinExistence type="inferred from homology"/>
<dbReference type="InterPro" id="IPR037278">
    <property type="entry name" value="ARFGAP/RecO"/>
</dbReference>
<evidence type="ECO:0000259" key="8">
    <source>
        <dbReference type="Pfam" id="PF11967"/>
    </source>
</evidence>
<keyword evidence="5 7" id="KW-0234">DNA repair</keyword>
<dbReference type="EMBL" id="METD01000001">
    <property type="protein sequence ID" value="OGB73725.1"/>
    <property type="molecule type" value="Genomic_DNA"/>
</dbReference>
<reference evidence="9 10" key="1">
    <citation type="journal article" date="2016" name="Nat. Commun.">
        <title>Thousands of microbial genomes shed light on interconnected biogeochemical processes in an aquifer system.</title>
        <authorList>
            <person name="Anantharaman K."/>
            <person name="Brown C.T."/>
            <person name="Hug L.A."/>
            <person name="Sharon I."/>
            <person name="Castelle C.J."/>
            <person name="Probst A.J."/>
            <person name="Thomas B.C."/>
            <person name="Singh A."/>
            <person name="Wilkins M.J."/>
            <person name="Karaoz U."/>
            <person name="Brodie E.L."/>
            <person name="Williams K.H."/>
            <person name="Hubbard S.S."/>
            <person name="Banfield J.F."/>
        </authorList>
    </citation>
    <scope>NUCLEOTIDE SEQUENCE [LARGE SCALE GENOMIC DNA]</scope>
</reference>
<evidence type="ECO:0000256" key="2">
    <source>
        <dbReference type="ARBA" id="ARBA00021310"/>
    </source>
</evidence>
<dbReference type="InterPro" id="IPR003717">
    <property type="entry name" value="RecO"/>
</dbReference>
<keyword evidence="3 7" id="KW-0227">DNA damage</keyword>
<evidence type="ECO:0000256" key="3">
    <source>
        <dbReference type="ARBA" id="ARBA00022763"/>
    </source>
</evidence>
<dbReference type="Gene3D" id="1.20.1440.120">
    <property type="entry name" value="Recombination protein O, C-terminal domain"/>
    <property type="match status" value="1"/>
</dbReference>
<accession>A0A1F4NQH8</accession>
<dbReference type="PANTHER" id="PTHR33991">
    <property type="entry name" value="DNA REPAIR PROTEIN RECO"/>
    <property type="match status" value="1"/>
</dbReference>
<dbReference type="Pfam" id="PF02565">
    <property type="entry name" value="RecO_C"/>
    <property type="match status" value="1"/>
</dbReference>
<dbReference type="InterPro" id="IPR022572">
    <property type="entry name" value="DNA_rep/recomb_RecO_N"/>
</dbReference>
<evidence type="ECO:0000256" key="1">
    <source>
        <dbReference type="ARBA" id="ARBA00007452"/>
    </source>
</evidence>
<dbReference type="SUPFAM" id="SSF57863">
    <property type="entry name" value="ArfGap/RecO-like zinc finger"/>
    <property type="match status" value="1"/>
</dbReference>
<keyword evidence="4 7" id="KW-0233">DNA recombination</keyword>
<dbReference type="Proteomes" id="UP000178085">
    <property type="component" value="Unassembled WGS sequence"/>
</dbReference>
<evidence type="ECO:0000256" key="7">
    <source>
        <dbReference type="HAMAP-Rule" id="MF_00201"/>
    </source>
</evidence>
<dbReference type="Pfam" id="PF11967">
    <property type="entry name" value="RecO_N"/>
    <property type="match status" value="1"/>
</dbReference>
<sequence length="249" mass="28064">MATIKTSGIIIRKLNLGEADKILTVLTRDRGKIRVLAKGVRRPKAKLSGFSDIFHYNDFILAEGRNWDIVTSAVTIERFLRDDTALEQIGLMYYVCELTDKLIEETQTVLGSFELLRETLAYMKNHPGSTIARSYFEMKLLTLLGFAPQLNRCVVGGQLFKDDEQLRFSCILGGVVSKAHSTADELARPISVNALKWLRLLQRYPLEGIDKIKVDDDTIKQATSVLSDFVEYATEVKTKSLLVMGQLED</sequence>
<dbReference type="PANTHER" id="PTHR33991:SF1">
    <property type="entry name" value="DNA REPAIR PROTEIN RECO"/>
    <property type="match status" value="1"/>
</dbReference>
<protein>
    <recommendedName>
        <fullName evidence="2 7">DNA repair protein RecO</fullName>
    </recommendedName>
    <alternativeName>
        <fullName evidence="6 7">Recombination protein O</fullName>
    </alternativeName>
</protein>
<dbReference type="InterPro" id="IPR012340">
    <property type="entry name" value="NA-bd_OB-fold"/>
</dbReference>
<comment type="caution">
    <text evidence="9">The sequence shown here is derived from an EMBL/GenBank/DDBJ whole genome shotgun (WGS) entry which is preliminary data.</text>
</comment>
<organism evidence="9 10">
    <name type="scientific">candidate division Kazan bacterium RIFCSPLOWO2_01_FULL_45_19</name>
    <dbReference type="NCBI Taxonomy" id="1798538"/>
    <lineage>
        <taxon>Bacteria</taxon>
        <taxon>Bacteria division Kazan-3B-28</taxon>
    </lineage>
</organism>
<dbReference type="GO" id="GO:0006302">
    <property type="term" value="P:double-strand break repair"/>
    <property type="evidence" value="ECO:0007669"/>
    <property type="project" value="TreeGrafter"/>
</dbReference>
<evidence type="ECO:0000256" key="4">
    <source>
        <dbReference type="ARBA" id="ARBA00023172"/>
    </source>
</evidence>
<comment type="function">
    <text evidence="7">Involved in DNA repair and RecF pathway recombination.</text>
</comment>
<evidence type="ECO:0000256" key="6">
    <source>
        <dbReference type="ARBA" id="ARBA00033409"/>
    </source>
</evidence>